<dbReference type="AlphaFoldDB" id="A0A495X1L1"/>
<feature type="coiled-coil region" evidence="1">
    <location>
        <begin position="153"/>
        <end position="193"/>
    </location>
</feature>
<keyword evidence="1" id="KW-0175">Coiled coil</keyword>
<feature type="region of interest" description="Disordered" evidence="2">
    <location>
        <begin position="315"/>
        <end position="334"/>
    </location>
</feature>
<proteinExistence type="predicted"/>
<dbReference type="InterPro" id="IPR005039">
    <property type="entry name" value="Ant_C"/>
</dbReference>
<protein>
    <submittedName>
        <fullName evidence="4">Phage antirepressor YoqD-like protein</fullName>
    </submittedName>
</protein>
<evidence type="ECO:0000313" key="4">
    <source>
        <dbReference type="EMBL" id="RKT67084.1"/>
    </source>
</evidence>
<comment type="caution">
    <text evidence="4">The sequence shown here is derived from an EMBL/GenBank/DDBJ whole genome shotgun (WGS) entry which is preliminary data.</text>
</comment>
<evidence type="ECO:0000256" key="1">
    <source>
        <dbReference type="SAM" id="Coils"/>
    </source>
</evidence>
<reference evidence="4 5" key="1">
    <citation type="submission" date="2018-10" db="EMBL/GenBank/DDBJ databases">
        <title>Sequencing the genomes of 1000 actinobacteria strains.</title>
        <authorList>
            <person name="Klenk H.-P."/>
        </authorList>
    </citation>
    <scope>NUCLEOTIDE SEQUENCE [LARGE SCALE GENOMIC DNA]</scope>
    <source>
        <strain evidence="4 5">DSM 43911</strain>
    </source>
</reference>
<gene>
    <name evidence="4" type="ORF">DFJ66_0252</name>
</gene>
<evidence type="ECO:0000313" key="5">
    <source>
        <dbReference type="Proteomes" id="UP000272729"/>
    </source>
</evidence>
<evidence type="ECO:0000256" key="2">
    <source>
        <dbReference type="SAM" id="MobiDB-lite"/>
    </source>
</evidence>
<keyword evidence="5" id="KW-1185">Reference proteome</keyword>
<dbReference type="Pfam" id="PF03374">
    <property type="entry name" value="ANT"/>
    <property type="match status" value="1"/>
</dbReference>
<name>A0A495X1L1_9PSEU</name>
<dbReference type="Proteomes" id="UP000272729">
    <property type="component" value="Unassembled WGS sequence"/>
</dbReference>
<feature type="domain" description="Antirepressor protein C-terminal" evidence="3">
    <location>
        <begin position="178"/>
        <end position="292"/>
    </location>
</feature>
<dbReference type="OrthoDB" id="3527311at2"/>
<dbReference type="RefSeq" id="WP_121217119.1">
    <property type="nucleotide sequence ID" value="NZ_JBIUBA010000046.1"/>
</dbReference>
<organism evidence="4 5">
    <name type="scientific">Saccharothrix variisporea</name>
    <dbReference type="NCBI Taxonomy" id="543527"/>
    <lineage>
        <taxon>Bacteria</taxon>
        <taxon>Bacillati</taxon>
        <taxon>Actinomycetota</taxon>
        <taxon>Actinomycetes</taxon>
        <taxon>Pseudonocardiales</taxon>
        <taxon>Pseudonocardiaceae</taxon>
        <taxon>Saccharothrix</taxon>
    </lineage>
</organism>
<evidence type="ECO:0000259" key="3">
    <source>
        <dbReference type="Pfam" id="PF03374"/>
    </source>
</evidence>
<dbReference type="GO" id="GO:0003677">
    <property type="term" value="F:DNA binding"/>
    <property type="evidence" value="ECO:0007669"/>
    <property type="project" value="InterPro"/>
</dbReference>
<dbReference type="EMBL" id="RBXR01000001">
    <property type="protein sequence ID" value="RKT67084.1"/>
    <property type="molecule type" value="Genomic_DNA"/>
</dbReference>
<accession>A0A495X1L1</accession>
<sequence>MTAVDLFDYSPGGRSDLTDPAARADRDRYGDRVDVLDKVKALQMLPDGLHLTTDHVATYYEVTIDAVKKLVQRNREELEANGFRLLSGPELRDMLSLSSMDPRTPHLAVFDRRALVRVGLLLRDSPVARRVRDAVQDGYETAAPVLALPQSYADALRALADQVEQNEAQARQIEQQAAEIADLDEEAAGYRHLLEKDGTVKWTNACDVLGVGPNLLGEYLRERKVTYTDVYFTGRGERREGERHNRPYADYKHWFRFAPYSESERNNRLPAWKQFDRRVTTKGVDGIRRLLRRHVFECGTCPLCGSLKKNRPDVFADYRRPPRGQHINYPKDAA</sequence>